<dbReference type="WBParaSite" id="SSLN_0001636401-mRNA-1">
    <property type="protein sequence ID" value="SSLN_0001636401-mRNA-1"/>
    <property type="gene ID" value="SSLN_0001636401"/>
</dbReference>
<dbReference type="InterPro" id="IPR023298">
    <property type="entry name" value="ATPase_P-typ_TM_dom_sf"/>
</dbReference>
<evidence type="ECO:0000313" key="9">
    <source>
        <dbReference type="WBParaSite" id="SSLN_0001636401-mRNA-1"/>
    </source>
</evidence>
<organism evidence="9">
    <name type="scientific">Schistocephalus solidus</name>
    <name type="common">Tapeworm</name>
    <dbReference type="NCBI Taxonomy" id="70667"/>
    <lineage>
        <taxon>Eukaryota</taxon>
        <taxon>Metazoa</taxon>
        <taxon>Spiralia</taxon>
        <taxon>Lophotrochozoa</taxon>
        <taxon>Platyhelminthes</taxon>
        <taxon>Cestoda</taxon>
        <taxon>Eucestoda</taxon>
        <taxon>Diphyllobothriidea</taxon>
        <taxon>Diphyllobothriidae</taxon>
        <taxon>Schistocephalus</taxon>
    </lineage>
</organism>
<feature type="transmembrane region" description="Helical" evidence="6">
    <location>
        <begin position="69"/>
        <end position="96"/>
    </location>
</feature>
<gene>
    <name evidence="7" type="ORF">SSLN_LOCUS15761</name>
</gene>
<accession>A0A183TH13</accession>
<protein>
    <submittedName>
        <fullName evidence="9">Reverse transcriptase domain-containing protein</fullName>
    </submittedName>
</protein>
<dbReference type="PANTHER" id="PTHR24093:SF369">
    <property type="entry name" value="CALCIUM-TRANSPORTING ATPASE"/>
    <property type="match status" value="1"/>
</dbReference>
<dbReference type="InterPro" id="IPR036412">
    <property type="entry name" value="HAD-like_sf"/>
</dbReference>
<dbReference type="GO" id="GO:0012505">
    <property type="term" value="C:endomembrane system"/>
    <property type="evidence" value="ECO:0007669"/>
    <property type="project" value="UniProtKB-SubCell"/>
</dbReference>
<dbReference type="EMBL" id="UYSU01040257">
    <property type="protein sequence ID" value="VDM02147.1"/>
    <property type="molecule type" value="Genomic_DNA"/>
</dbReference>
<dbReference type="SUPFAM" id="SSF56784">
    <property type="entry name" value="HAD-like"/>
    <property type="match status" value="1"/>
</dbReference>
<dbReference type="STRING" id="70667.A0A183TH13"/>
<dbReference type="InterPro" id="IPR023299">
    <property type="entry name" value="ATPase_P-typ_cyto_dom_N"/>
</dbReference>
<evidence type="ECO:0000256" key="1">
    <source>
        <dbReference type="ARBA" id="ARBA00004127"/>
    </source>
</evidence>
<dbReference type="AlphaFoldDB" id="A0A183TH13"/>
<evidence type="ECO:0000256" key="4">
    <source>
        <dbReference type="ARBA" id="ARBA00022989"/>
    </source>
</evidence>
<keyword evidence="8" id="KW-1185">Reference proteome</keyword>
<evidence type="ECO:0000256" key="6">
    <source>
        <dbReference type="SAM" id="Phobius"/>
    </source>
</evidence>
<dbReference type="Gene3D" id="1.20.1110.10">
    <property type="entry name" value="Calcium-transporting ATPase, transmembrane domain"/>
    <property type="match status" value="2"/>
</dbReference>
<evidence type="ECO:0000313" key="8">
    <source>
        <dbReference type="Proteomes" id="UP000275846"/>
    </source>
</evidence>
<dbReference type="SUPFAM" id="SSF81665">
    <property type="entry name" value="Calcium ATPase, transmembrane domain M"/>
    <property type="match status" value="1"/>
</dbReference>
<keyword evidence="5 6" id="KW-0472">Membrane</keyword>
<dbReference type="InterPro" id="IPR023214">
    <property type="entry name" value="HAD_sf"/>
</dbReference>
<dbReference type="PANTHER" id="PTHR24093">
    <property type="entry name" value="CATION TRANSPORTING ATPASE"/>
    <property type="match status" value="1"/>
</dbReference>
<dbReference type="PROSITE" id="PS00154">
    <property type="entry name" value="ATPASE_E1_E2"/>
    <property type="match status" value="1"/>
</dbReference>
<comment type="subcellular location">
    <subcellularLocation>
        <location evidence="1">Endomembrane system</location>
        <topology evidence="1">Multi-pass membrane protein</topology>
    </subcellularLocation>
</comment>
<sequence length="423" mass="46464">MSRLPDHPTGDHVVFNKYSIANTTSPGNGKSAGGGDMDQATGVVVPDAEAPKKKKKRTKKKSSVLQAKLNYLAGVIGQVGTVIAVLTVLILFIKFAVETYYVRGESWNTQIHLKQFIHFVIIGVTVLVVAVPEGLPLAVTISLAYSVKKMMKAKLCLKTFLTFNDQVYEQKMGTPMGSPLSEQIAGAVLQRLEHLVFSSYSPKFWARYVDDTFVIIKRSHLQAFRALLNSIFPDIQFTIEEEVNNQLPFLDVHVTKLADGKIKTTVYRKATNTRRILNFRSNHPDNNLVRHLDACETMGNATAICSDKTGTLTTNRMTVVQSYLGGELTRDSSQLPTLQSLNEKLGHLLVHCISINSGYTSRVLRRSGRCTQPTAGYSPPVAQITGSAMARHAEAGALICEWLPVVAAFLQYVSISPPTGTLI</sequence>
<reference evidence="7 8" key="2">
    <citation type="submission" date="2018-11" db="EMBL/GenBank/DDBJ databases">
        <authorList>
            <consortium name="Pathogen Informatics"/>
        </authorList>
    </citation>
    <scope>NUCLEOTIDE SEQUENCE [LARGE SCALE GENOMIC DNA]</scope>
    <source>
        <strain evidence="7 8">NST_G2</strain>
    </source>
</reference>
<proteinExistence type="predicted"/>
<dbReference type="GO" id="GO:0000166">
    <property type="term" value="F:nucleotide binding"/>
    <property type="evidence" value="ECO:0007669"/>
    <property type="project" value="InterPro"/>
</dbReference>
<dbReference type="InterPro" id="IPR018303">
    <property type="entry name" value="ATPase_P-typ_P_site"/>
</dbReference>
<dbReference type="Proteomes" id="UP000275846">
    <property type="component" value="Unassembled WGS sequence"/>
</dbReference>
<evidence type="ECO:0000256" key="2">
    <source>
        <dbReference type="ARBA" id="ARBA00022692"/>
    </source>
</evidence>
<name>A0A183TH13_SCHSO</name>
<dbReference type="Gene3D" id="3.40.50.1000">
    <property type="entry name" value="HAD superfamily/HAD-like"/>
    <property type="match status" value="1"/>
</dbReference>
<reference evidence="9" key="1">
    <citation type="submission" date="2016-06" db="UniProtKB">
        <authorList>
            <consortium name="WormBaseParasite"/>
        </authorList>
    </citation>
    <scope>IDENTIFICATION</scope>
</reference>
<evidence type="ECO:0000256" key="3">
    <source>
        <dbReference type="ARBA" id="ARBA00022842"/>
    </source>
</evidence>
<dbReference type="GO" id="GO:0005886">
    <property type="term" value="C:plasma membrane"/>
    <property type="evidence" value="ECO:0007669"/>
    <property type="project" value="TreeGrafter"/>
</dbReference>
<dbReference type="GO" id="GO:0005388">
    <property type="term" value="F:P-type calcium transporter activity"/>
    <property type="evidence" value="ECO:0007669"/>
    <property type="project" value="TreeGrafter"/>
</dbReference>
<dbReference type="CDD" id="cd00304">
    <property type="entry name" value="RT_like"/>
    <property type="match status" value="1"/>
</dbReference>
<keyword evidence="2 6" id="KW-0812">Transmembrane</keyword>
<evidence type="ECO:0000256" key="5">
    <source>
        <dbReference type="ARBA" id="ARBA00023136"/>
    </source>
</evidence>
<dbReference type="GO" id="GO:0051480">
    <property type="term" value="P:regulation of cytosolic calcium ion concentration"/>
    <property type="evidence" value="ECO:0007669"/>
    <property type="project" value="TreeGrafter"/>
</dbReference>
<evidence type="ECO:0000313" key="7">
    <source>
        <dbReference type="EMBL" id="VDM02147.1"/>
    </source>
</evidence>
<keyword evidence="4 6" id="KW-1133">Transmembrane helix</keyword>
<keyword evidence="3" id="KW-0460">Magnesium</keyword>
<feature type="transmembrane region" description="Helical" evidence="6">
    <location>
        <begin position="116"/>
        <end position="145"/>
    </location>
</feature>
<dbReference type="OrthoDB" id="116380at2759"/>
<dbReference type="Gene3D" id="3.40.1110.10">
    <property type="entry name" value="Calcium-transporting ATPase, cytoplasmic domain N"/>
    <property type="match status" value="1"/>
</dbReference>